<organism evidence="1 2">
    <name type="scientific">Mucilaginibacter calamicampi</name>
    <dbReference type="NCBI Taxonomy" id="1302352"/>
    <lineage>
        <taxon>Bacteria</taxon>
        <taxon>Pseudomonadati</taxon>
        <taxon>Bacteroidota</taxon>
        <taxon>Sphingobacteriia</taxon>
        <taxon>Sphingobacteriales</taxon>
        <taxon>Sphingobacteriaceae</taxon>
        <taxon>Mucilaginibacter</taxon>
    </lineage>
</organism>
<gene>
    <name evidence="1" type="ORF">ACFQZS_18100</name>
</gene>
<evidence type="ECO:0000313" key="2">
    <source>
        <dbReference type="Proteomes" id="UP001596958"/>
    </source>
</evidence>
<accession>A0ABW2Z3I6</accession>
<dbReference type="EMBL" id="JBHTHU010000022">
    <property type="protein sequence ID" value="MFD0752073.1"/>
    <property type="molecule type" value="Genomic_DNA"/>
</dbReference>
<proteinExistence type="predicted"/>
<protein>
    <submittedName>
        <fullName evidence="1">DUF4249 domain-containing protein</fullName>
    </submittedName>
</protein>
<evidence type="ECO:0000313" key="1">
    <source>
        <dbReference type="EMBL" id="MFD0752073.1"/>
    </source>
</evidence>
<reference evidence="2" key="1">
    <citation type="journal article" date="2019" name="Int. J. Syst. Evol. Microbiol.">
        <title>The Global Catalogue of Microorganisms (GCM) 10K type strain sequencing project: providing services to taxonomists for standard genome sequencing and annotation.</title>
        <authorList>
            <consortium name="The Broad Institute Genomics Platform"/>
            <consortium name="The Broad Institute Genome Sequencing Center for Infectious Disease"/>
            <person name="Wu L."/>
            <person name="Ma J."/>
        </authorList>
    </citation>
    <scope>NUCLEOTIDE SEQUENCE [LARGE SCALE GENOMIC DNA]</scope>
    <source>
        <strain evidence="2">CCUG 63418</strain>
    </source>
</reference>
<comment type="caution">
    <text evidence="1">The sequence shown here is derived from an EMBL/GenBank/DDBJ whole genome shotgun (WGS) entry which is preliminary data.</text>
</comment>
<name>A0ABW2Z3I6_9SPHI</name>
<sequence length="264" mass="29067">MKALYRLTALCITVIAFSSCEKVIDLNLKASAPQLVIEGAIINVSQTPTVRISRSVGFDEPSNFPGVSGATVKITSGTTSLSLIETSPGVYQGPTFIGRLGRTYTLQVDVDGQTYKASSTMPNQTSIDSVGIEEQSFQGKIDKTVVLYYDDAPGIKNQYRFVMTVNGKLVKEVFARNDQFNDGRPVRVALYQDDIEIKTGDKIDLEMQCIDERIYTYWFTFSKQSGNGMGNASVAPTNPPNNFDKPVLGYFSAHTVNRRQISVK</sequence>
<keyword evidence="2" id="KW-1185">Reference proteome</keyword>
<dbReference type="PROSITE" id="PS51257">
    <property type="entry name" value="PROKAR_LIPOPROTEIN"/>
    <property type="match status" value="1"/>
</dbReference>
<dbReference type="Pfam" id="PF14054">
    <property type="entry name" value="DUF4249"/>
    <property type="match status" value="1"/>
</dbReference>
<dbReference type="RefSeq" id="WP_377102409.1">
    <property type="nucleotide sequence ID" value="NZ_JBHTHU010000022.1"/>
</dbReference>
<dbReference type="InterPro" id="IPR025345">
    <property type="entry name" value="DUF4249"/>
</dbReference>
<dbReference type="Proteomes" id="UP001596958">
    <property type="component" value="Unassembled WGS sequence"/>
</dbReference>